<name>A0A4Q2UR34_9BACT</name>
<dbReference type="SMART" id="SM00448">
    <property type="entry name" value="REC"/>
    <property type="match status" value="1"/>
</dbReference>
<evidence type="ECO:0000256" key="2">
    <source>
        <dbReference type="ARBA" id="ARBA00023012"/>
    </source>
</evidence>
<dbReference type="Proteomes" id="UP000290407">
    <property type="component" value="Unassembled WGS sequence"/>
</dbReference>
<evidence type="ECO:0000256" key="1">
    <source>
        <dbReference type="ARBA" id="ARBA00022553"/>
    </source>
</evidence>
<organism evidence="8 9">
    <name type="scientific">Spirosoma sordidisoli</name>
    <dbReference type="NCBI Taxonomy" id="2502893"/>
    <lineage>
        <taxon>Bacteria</taxon>
        <taxon>Pseudomonadati</taxon>
        <taxon>Bacteroidota</taxon>
        <taxon>Cytophagia</taxon>
        <taxon>Cytophagales</taxon>
        <taxon>Cytophagaceae</taxon>
        <taxon>Spirosoma</taxon>
    </lineage>
</organism>
<keyword evidence="3" id="KW-0805">Transcription regulation</keyword>
<dbReference type="InterPro" id="IPR039420">
    <property type="entry name" value="WalR-like"/>
</dbReference>
<dbReference type="GO" id="GO:0032993">
    <property type="term" value="C:protein-DNA complex"/>
    <property type="evidence" value="ECO:0007669"/>
    <property type="project" value="TreeGrafter"/>
</dbReference>
<dbReference type="RefSeq" id="WP_077921862.1">
    <property type="nucleotide sequence ID" value="NZ_SBLB01000002.1"/>
</dbReference>
<protein>
    <submittedName>
        <fullName evidence="8">DNA-binding response regulator</fullName>
    </submittedName>
</protein>
<dbReference type="Pfam" id="PF04397">
    <property type="entry name" value="LytTR"/>
    <property type="match status" value="1"/>
</dbReference>
<evidence type="ECO:0000256" key="4">
    <source>
        <dbReference type="ARBA" id="ARBA00023125"/>
    </source>
</evidence>
<dbReference type="InterPro" id="IPR001789">
    <property type="entry name" value="Sig_transdc_resp-reg_receiver"/>
</dbReference>
<dbReference type="InterPro" id="IPR007492">
    <property type="entry name" value="LytTR_DNA-bd_dom"/>
</dbReference>
<dbReference type="SUPFAM" id="SSF52172">
    <property type="entry name" value="CheY-like"/>
    <property type="match status" value="1"/>
</dbReference>
<evidence type="ECO:0000313" key="9">
    <source>
        <dbReference type="Proteomes" id="UP000290407"/>
    </source>
</evidence>
<dbReference type="PROSITE" id="PS50110">
    <property type="entry name" value="RESPONSE_REGULATORY"/>
    <property type="match status" value="1"/>
</dbReference>
<evidence type="ECO:0000256" key="6">
    <source>
        <dbReference type="PROSITE-ProRule" id="PRU00169"/>
    </source>
</evidence>
<keyword evidence="1 6" id="KW-0597">Phosphoprotein</keyword>
<evidence type="ECO:0000256" key="5">
    <source>
        <dbReference type="ARBA" id="ARBA00023163"/>
    </source>
</evidence>
<dbReference type="EMBL" id="SBLB01000002">
    <property type="protein sequence ID" value="RYC70135.1"/>
    <property type="molecule type" value="Genomic_DNA"/>
</dbReference>
<proteinExistence type="predicted"/>
<evidence type="ECO:0000313" key="8">
    <source>
        <dbReference type="EMBL" id="RYC70135.1"/>
    </source>
</evidence>
<dbReference type="PANTHER" id="PTHR48111">
    <property type="entry name" value="REGULATOR OF RPOS"/>
    <property type="match status" value="1"/>
</dbReference>
<dbReference type="GO" id="GO:0000156">
    <property type="term" value="F:phosphorelay response regulator activity"/>
    <property type="evidence" value="ECO:0007669"/>
    <property type="project" value="TreeGrafter"/>
</dbReference>
<gene>
    <name evidence="8" type="ORF">EQG79_09700</name>
</gene>
<dbReference type="Gene3D" id="3.40.50.2300">
    <property type="match status" value="1"/>
</dbReference>
<reference evidence="8 9" key="1">
    <citation type="submission" date="2019-01" db="EMBL/GenBank/DDBJ databases">
        <title>Spirosoma flava sp. nov., a propanil-degrading bacterium isolated from herbicide-contaminated soil.</title>
        <authorList>
            <person name="Zhang L."/>
            <person name="Jiang J.-D."/>
        </authorList>
    </citation>
    <scope>NUCLEOTIDE SEQUENCE [LARGE SCALE GENOMIC DNA]</scope>
    <source>
        <strain evidence="8 9">TY50</strain>
    </source>
</reference>
<keyword evidence="9" id="KW-1185">Reference proteome</keyword>
<sequence length="247" mass="28252">MPTEILVIEDAAQIRENLVELLQLSGYNVQTAPDGINGLHKAREVKPDLILCDIMMPDMDGHQVLTTIRNYPDLAHVPFIFLTAKADMVDLRQGMGLGADDYLTKPFLSSDLLTAIASRLKRCQQQRVSRPPKSGYLTSLSGHDAKGNIMLTVPDCLYFYVQLRSTYVWHKAGLFQLNKTLDMLTAALDPHEFFRVNRHVILHRKTIQQYAYWEKGKYCLYLTINGQQHQVILPKARYSAFRNWLST</sequence>
<keyword evidence="4 8" id="KW-0238">DNA-binding</keyword>
<dbReference type="PANTHER" id="PTHR48111:SF1">
    <property type="entry name" value="TWO-COMPONENT RESPONSE REGULATOR ORR33"/>
    <property type="match status" value="1"/>
</dbReference>
<dbReference type="Pfam" id="PF00072">
    <property type="entry name" value="Response_reg"/>
    <property type="match status" value="1"/>
</dbReference>
<comment type="caution">
    <text evidence="8">The sequence shown here is derived from an EMBL/GenBank/DDBJ whole genome shotgun (WGS) entry which is preliminary data.</text>
</comment>
<keyword evidence="2" id="KW-0902">Two-component regulatory system</keyword>
<keyword evidence="5" id="KW-0804">Transcription</keyword>
<evidence type="ECO:0000259" key="7">
    <source>
        <dbReference type="PROSITE" id="PS50110"/>
    </source>
</evidence>
<dbReference type="SMART" id="SM00850">
    <property type="entry name" value="LytTR"/>
    <property type="match status" value="1"/>
</dbReference>
<dbReference type="AlphaFoldDB" id="A0A4Q2UR34"/>
<dbReference type="GO" id="GO:0005829">
    <property type="term" value="C:cytosol"/>
    <property type="evidence" value="ECO:0007669"/>
    <property type="project" value="TreeGrafter"/>
</dbReference>
<evidence type="ECO:0000256" key="3">
    <source>
        <dbReference type="ARBA" id="ARBA00023015"/>
    </source>
</evidence>
<accession>A0A4Q2UR34</accession>
<dbReference type="InterPro" id="IPR011006">
    <property type="entry name" value="CheY-like_superfamily"/>
</dbReference>
<feature type="domain" description="Response regulatory" evidence="7">
    <location>
        <begin position="4"/>
        <end position="120"/>
    </location>
</feature>
<dbReference type="CDD" id="cd17574">
    <property type="entry name" value="REC_OmpR"/>
    <property type="match status" value="1"/>
</dbReference>
<dbReference type="Gene3D" id="2.40.50.1020">
    <property type="entry name" value="LytTr DNA-binding domain"/>
    <property type="match status" value="1"/>
</dbReference>
<feature type="modified residue" description="4-aspartylphosphate" evidence="6">
    <location>
        <position position="53"/>
    </location>
</feature>
<dbReference type="GO" id="GO:0006355">
    <property type="term" value="P:regulation of DNA-templated transcription"/>
    <property type="evidence" value="ECO:0007669"/>
    <property type="project" value="TreeGrafter"/>
</dbReference>
<dbReference type="GO" id="GO:0000976">
    <property type="term" value="F:transcription cis-regulatory region binding"/>
    <property type="evidence" value="ECO:0007669"/>
    <property type="project" value="TreeGrafter"/>
</dbReference>